<dbReference type="AlphaFoldDB" id="A0A5A7R0E2"/>
<evidence type="ECO:0000313" key="3">
    <source>
        <dbReference type="Proteomes" id="UP000325081"/>
    </source>
</evidence>
<accession>A0A5A7R0E2</accession>
<evidence type="ECO:0000256" key="1">
    <source>
        <dbReference type="SAM" id="MobiDB-lite"/>
    </source>
</evidence>
<organism evidence="2 3">
    <name type="scientific">Striga asiatica</name>
    <name type="common">Asiatic witchweed</name>
    <name type="synonym">Buchnera asiatica</name>
    <dbReference type="NCBI Taxonomy" id="4170"/>
    <lineage>
        <taxon>Eukaryota</taxon>
        <taxon>Viridiplantae</taxon>
        <taxon>Streptophyta</taxon>
        <taxon>Embryophyta</taxon>
        <taxon>Tracheophyta</taxon>
        <taxon>Spermatophyta</taxon>
        <taxon>Magnoliopsida</taxon>
        <taxon>eudicotyledons</taxon>
        <taxon>Gunneridae</taxon>
        <taxon>Pentapetalae</taxon>
        <taxon>asterids</taxon>
        <taxon>lamiids</taxon>
        <taxon>Lamiales</taxon>
        <taxon>Orobanchaceae</taxon>
        <taxon>Buchnereae</taxon>
        <taxon>Striga</taxon>
    </lineage>
</organism>
<protein>
    <submittedName>
        <fullName evidence="2">Transposase DDE domain protein</fullName>
    </submittedName>
</protein>
<comment type="caution">
    <text evidence="2">The sequence shown here is derived from an EMBL/GenBank/DDBJ whole genome shotgun (WGS) entry which is preliminary data.</text>
</comment>
<evidence type="ECO:0000313" key="2">
    <source>
        <dbReference type="EMBL" id="GER51193.1"/>
    </source>
</evidence>
<dbReference type="EMBL" id="BKCP01009626">
    <property type="protein sequence ID" value="GER51193.1"/>
    <property type="molecule type" value="Genomic_DNA"/>
</dbReference>
<dbReference type="Proteomes" id="UP000325081">
    <property type="component" value="Unassembled WGS sequence"/>
</dbReference>
<feature type="compositionally biased region" description="Basic and acidic residues" evidence="1">
    <location>
        <begin position="42"/>
        <end position="52"/>
    </location>
</feature>
<name>A0A5A7R0E2_STRAF</name>
<gene>
    <name evidence="2" type="ORF">STAS_28556</name>
</gene>
<sequence>MMRTISGLYAKRRSSCLGLVYLLTWSSKDRSSKRRKGSLGLEGKEKERKGNEKGSFSPTLAEALFIQFWLRFASTMRVKIQQVTTDCLEVVQGLIVDDSHHPLGIFFNILALLDSLDCGRCQHTHRFHNEIAHAIAGQ</sequence>
<reference evidence="3" key="1">
    <citation type="journal article" date="2019" name="Curr. Biol.">
        <title>Genome Sequence of Striga asiatica Provides Insight into the Evolution of Plant Parasitism.</title>
        <authorList>
            <person name="Yoshida S."/>
            <person name="Kim S."/>
            <person name="Wafula E.K."/>
            <person name="Tanskanen J."/>
            <person name="Kim Y.M."/>
            <person name="Honaas L."/>
            <person name="Yang Z."/>
            <person name="Spallek T."/>
            <person name="Conn C.E."/>
            <person name="Ichihashi Y."/>
            <person name="Cheong K."/>
            <person name="Cui S."/>
            <person name="Der J.P."/>
            <person name="Gundlach H."/>
            <person name="Jiao Y."/>
            <person name="Hori C."/>
            <person name="Ishida J.K."/>
            <person name="Kasahara H."/>
            <person name="Kiba T."/>
            <person name="Kim M.S."/>
            <person name="Koo N."/>
            <person name="Laohavisit A."/>
            <person name="Lee Y.H."/>
            <person name="Lumba S."/>
            <person name="McCourt P."/>
            <person name="Mortimer J.C."/>
            <person name="Mutuku J.M."/>
            <person name="Nomura T."/>
            <person name="Sasaki-Sekimoto Y."/>
            <person name="Seto Y."/>
            <person name="Wang Y."/>
            <person name="Wakatake T."/>
            <person name="Sakakibara H."/>
            <person name="Demura T."/>
            <person name="Yamaguchi S."/>
            <person name="Yoneyama K."/>
            <person name="Manabe R.I."/>
            <person name="Nelson D.C."/>
            <person name="Schulman A.H."/>
            <person name="Timko M.P."/>
            <person name="dePamphilis C.W."/>
            <person name="Choi D."/>
            <person name="Shirasu K."/>
        </authorList>
    </citation>
    <scope>NUCLEOTIDE SEQUENCE [LARGE SCALE GENOMIC DNA]</scope>
    <source>
        <strain evidence="3">cv. UVA1</strain>
    </source>
</reference>
<keyword evidence="3" id="KW-1185">Reference proteome</keyword>
<proteinExistence type="predicted"/>
<feature type="region of interest" description="Disordered" evidence="1">
    <location>
        <begin position="31"/>
        <end position="55"/>
    </location>
</feature>